<organism evidence="4 5">
    <name type="scientific">Aquipseudomonas alcaligenes</name>
    <name type="common">Pseudomonas alcaligenes</name>
    <dbReference type="NCBI Taxonomy" id="43263"/>
    <lineage>
        <taxon>Bacteria</taxon>
        <taxon>Pseudomonadati</taxon>
        <taxon>Pseudomonadota</taxon>
        <taxon>Gammaproteobacteria</taxon>
        <taxon>Pseudomonadales</taxon>
        <taxon>Pseudomonadaceae</taxon>
        <taxon>Aquipseudomonas</taxon>
    </lineage>
</organism>
<dbReference type="RefSeq" id="WP_187803859.1">
    <property type="nucleotide sequence ID" value="NZ_LZEU01000001.1"/>
</dbReference>
<dbReference type="InterPro" id="IPR018060">
    <property type="entry name" value="HTH_AraC"/>
</dbReference>
<gene>
    <name evidence="4" type="ORF">A9179_00225</name>
</gene>
<evidence type="ECO:0000256" key="1">
    <source>
        <dbReference type="ARBA" id="ARBA00023125"/>
    </source>
</evidence>
<dbReference type="PROSITE" id="PS01124">
    <property type="entry name" value="HTH_ARAC_FAMILY_2"/>
    <property type="match status" value="1"/>
</dbReference>
<evidence type="ECO:0000313" key="4">
    <source>
        <dbReference type="EMBL" id="MBC9248689.1"/>
    </source>
</evidence>
<dbReference type="Gene3D" id="1.10.10.60">
    <property type="entry name" value="Homeodomain-like"/>
    <property type="match status" value="1"/>
</dbReference>
<proteinExistence type="predicted"/>
<dbReference type="SMART" id="SM00342">
    <property type="entry name" value="HTH_ARAC"/>
    <property type="match status" value="1"/>
</dbReference>
<dbReference type="EMBL" id="LZEU01000001">
    <property type="protein sequence ID" value="MBC9248689.1"/>
    <property type="molecule type" value="Genomic_DNA"/>
</dbReference>
<accession>A0ABR7RVD3</accession>
<feature type="domain" description="HTH araC/xylS-type" evidence="3">
    <location>
        <begin position="233"/>
        <end position="319"/>
    </location>
</feature>
<dbReference type="PANTHER" id="PTHR47894:SF1">
    <property type="entry name" value="HTH-TYPE TRANSCRIPTIONAL REGULATOR VQSM"/>
    <property type="match status" value="1"/>
</dbReference>
<reference evidence="4 5" key="1">
    <citation type="submission" date="2016-06" db="EMBL/GenBank/DDBJ databases">
        <authorList>
            <person name="Ramos C."/>
            <person name="Pintado A."/>
            <person name="Crespo-Gomez J.I."/>
        </authorList>
    </citation>
    <scope>NUCLEOTIDE SEQUENCE [LARGE SCALE GENOMIC DNA]</scope>
    <source>
        <strain evidence="4 5">AVO110</strain>
    </source>
</reference>
<dbReference type="InterPro" id="IPR032687">
    <property type="entry name" value="AraC-type_N"/>
</dbReference>
<dbReference type="PANTHER" id="PTHR47894">
    <property type="entry name" value="HTH-TYPE TRANSCRIPTIONAL REGULATOR GADX"/>
    <property type="match status" value="1"/>
</dbReference>
<dbReference type="Pfam" id="PF12625">
    <property type="entry name" value="Arabinose_bd"/>
    <property type="match status" value="1"/>
</dbReference>
<evidence type="ECO:0000256" key="2">
    <source>
        <dbReference type="SAM" id="MobiDB-lite"/>
    </source>
</evidence>
<keyword evidence="1" id="KW-0238">DNA-binding</keyword>
<protein>
    <submittedName>
        <fullName evidence="4">Transcriptional regulator</fullName>
    </submittedName>
</protein>
<name>A0ABR7RVD3_AQUAC</name>
<feature type="region of interest" description="Disordered" evidence="2">
    <location>
        <begin position="1"/>
        <end position="26"/>
    </location>
</feature>
<dbReference type="Proteomes" id="UP000744555">
    <property type="component" value="Unassembled WGS sequence"/>
</dbReference>
<comment type="caution">
    <text evidence="4">The sequence shown here is derived from an EMBL/GenBank/DDBJ whole genome shotgun (WGS) entry which is preliminary data.</text>
</comment>
<evidence type="ECO:0000259" key="3">
    <source>
        <dbReference type="PROSITE" id="PS01124"/>
    </source>
</evidence>
<sequence length="325" mass="37037">MRETDNNLPEVANLPANPPRPGPQRFHRGPLGRVLQRFLSQHRPQQEYSLVHLEQLWLQAAELDPAIGLNLFAQFSPGDWHVLLHLAQFSASVTEALQHWQRYARLASDMERVRLQRDGERLVIELQIDAPGALARFVTEHYSVMAVSMLRLGAGQAFQLLGAEFRHPRPAYHAQYKPWFGQVQFDAPYNRLYLDAACLELPMQQHHPVLVELLCDSLDRRLARLQQLNGWAAKVAEQVRGDLRRACPPSLEAAAEALHQSPRTLRRRLQEEGLGFREVLDAVRAELEQSLELQGLNRSQIAEQLGYADSAAYLHARKRWQAGVS</sequence>
<evidence type="ECO:0000313" key="5">
    <source>
        <dbReference type="Proteomes" id="UP000744555"/>
    </source>
</evidence>
<keyword evidence="5" id="KW-1185">Reference proteome</keyword>